<gene>
    <name evidence="2" type="ORF">XELAEV_18030543mg</name>
</gene>
<protein>
    <submittedName>
        <fullName evidence="2">Uncharacterized protein</fullName>
    </submittedName>
</protein>
<evidence type="ECO:0000313" key="2">
    <source>
        <dbReference type="EMBL" id="OCT75363.1"/>
    </source>
</evidence>
<dbReference type="EMBL" id="CM004476">
    <property type="protein sequence ID" value="OCT75363.1"/>
    <property type="molecule type" value="Genomic_DNA"/>
</dbReference>
<evidence type="ECO:0000313" key="3">
    <source>
        <dbReference type="Proteomes" id="UP000694892"/>
    </source>
</evidence>
<name>A0A974HEW6_XENLA</name>
<dbReference type="Proteomes" id="UP000694892">
    <property type="component" value="Chromosome 6L"/>
</dbReference>
<feature type="compositionally biased region" description="Basic and acidic residues" evidence="1">
    <location>
        <begin position="71"/>
        <end position="85"/>
    </location>
</feature>
<evidence type="ECO:0000256" key="1">
    <source>
        <dbReference type="SAM" id="MobiDB-lite"/>
    </source>
</evidence>
<reference evidence="3" key="1">
    <citation type="journal article" date="2016" name="Nature">
        <title>Genome evolution in the allotetraploid frog Xenopus laevis.</title>
        <authorList>
            <person name="Session A.M."/>
            <person name="Uno Y."/>
            <person name="Kwon T."/>
            <person name="Chapman J.A."/>
            <person name="Toyoda A."/>
            <person name="Takahashi S."/>
            <person name="Fukui A."/>
            <person name="Hikosaka A."/>
            <person name="Suzuki A."/>
            <person name="Kondo M."/>
            <person name="van Heeringen S.J."/>
            <person name="Quigley I."/>
            <person name="Heinz S."/>
            <person name="Ogino H."/>
            <person name="Ochi H."/>
            <person name="Hellsten U."/>
            <person name="Lyons J.B."/>
            <person name="Simakov O."/>
            <person name="Putnam N."/>
            <person name="Stites J."/>
            <person name="Kuroki Y."/>
            <person name="Tanaka T."/>
            <person name="Michiue T."/>
            <person name="Watanabe M."/>
            <person name="Bogdanovic O."/>
            <person name="Lister R."/>
            <person name="Georgiou G."/>
            <person name="Paranjpe S.S."/>
            <person name="van Kruijsbergen I."/>
            <person name="Shu S."/>
            <person name="Carlson J."/>
            <person name="Kinoshita T."/>
            <person name="Ohta Y."/>
            <person name="Mawaribuchi S."/>
            <person name="Jenkins J."/>
            <person name="Grimwood J."/>
            <person name="Schmutz J."/>
            <person name="Mitros T."/>
            <person name="Mozaffari S.V."/>
            <person name="Suzuki Y."/>
            <person name="Haramoto Y."/>
            <person name="Yamamoto T.S."/>
            <person name="Takagi C."/>
            <person name="Heald R."/>
            <person name="Miller K."/>
            <person name="Haudenschild C."/>
            <person name="Kitzman J."/>
            <person name="Nakayama T."/>
            <person name="Izutsu Y."/>
            <person name="Robert J."/>
            <person name="Fortriede J."/>
            <person name="Burns K."/>
            <person name="Lotay V."/>
            <person name="Karimi K."/>
            <person name="Yasuoka Y."/>
            <person name="Dichmann D.S."/>
            <person name="Flajnik M.F."/>
            <person name="Houston D.W."/>
            <person name="Shendure J."/>
            <person name="DuPasquier L."/>
            <person name="Vize P.D."/>
            <person name="Zorn A.M."/>
            <person name="Ito M."/>
            <person name="Marcotte E.M."/>
            <person name="Wallingford J.B."/>
            <person name="Ito Y."/>
            <person name="Asashima M."/>
            <person name="Ueno N."/>
            <person name="Matsuda Y."/>
            <person name="Veenstra G.J."/>
            <person name="Fujiyama A."/>
            <person name="Harland R.M."/>
            <person name="Taira M."/>
            <person name="Rokhsar D.S."/>
        </authorList>
    </citation>
    <scope>NUCLEOTIDE SEQUENCE [LARGE SCALE GENOMIC DNA]</scope>
    <source>
        <strain evidence="3">J</strain>
    </source>
</reference>
<accession>A0A974HEW6</accession>
<sequence length="94" mass="10735">MCLLESQRYMSIAIKYFILLVIGFKEHKGHNETCNYGKSMKEYDVWKVCVNLKFIHFVADPGDSFSCRSGPGREHTFASAARERTQGPVSDNEL</sequence>
<organism evidence="2 3">
    <name type="scientific">Xenopus laevis</name>
    <name type="common">African clawed frog</name>
    <dbReference type="NCBI Taxonomy" id="8355"/>
    <lineage>
        <taxon>Eukaryota</taxon>
        <taxon>Metazoa</taxon>
        <taxon>Chordata</taxon>
        <taxon>Craniata</taxon>
        <taxon>Vertebrata</taxon>
        <taxon>Euteleostomi</taxon>
        <taxon>Amphibia</taxon>
        <taxon>Batrachia</taxon>
        <taxon>Anura</taxon>
        <taxon>Pipoidea</taxon>
        <taxon>Pipidae</taxon>
        <taxon>Xenopodinae</taxon>
        <taxon>Xenopus</taxon>
        <taxon>Xenopus</taxon>
    </lineage>
</organism>
<feature type="region of interest" description="Disordered" evidence="1">
    <location>
        <begin position="69"/>
        <end position="94"/>
    </location>
</feature>
<dbReference type="AlphaFoldDB" id="A0A974HEW6"/>
<proteinExistence type="predicted"/>